<protein>
    <recommendedName>
        <fullName evidence="1">Chaperone NapD</fullName>
    </recommendedName>
    <alternativeName>
        <fullName evidence="1">NapA signal peptide-binding chaperone NapD</fullName>
    </alternativeName>
</protein>
<accession>A0AAE6CZH8</accession>
<dbReference type="GO" id="GO:0005048">
    <property type="term" value="F:signal sequence binding"/>
    <property type="evidence" value="ECO:0007669"/>
    <property type="project" value="UniProtKB-UniRule"/>
</dbReference>
<dbReference type="GO" id="GO:0005737">
    <property type="term" value="C:cytoplasm"/>
    <property type="evidence" value="ECO:0007669"/>
    <property type="project" value="UniProtKB-SubCell"/>
</dbReference>
<dbReference type="Gene3D" id="3.30.70.920">
    <property type="match status" value="1"/>
</dbReference>
<name>A0AAE6CZH8_9BACT</name>
<proteinExistence type="inferred from homology"/>
<comment type="similarity">
    <text evidence="1">Belongs to the NapD family.</text>
</comment>
<comment type="subunit">
    <text evidence="1">Interacts with the cytoplasmic NapA precursor.</text>
</comment>
<dbReference type="AlphaFoldDB" id="A0AAE6CZH8"/>
<gene>
    <name evidence="1" type="primary">napD</name>
    <name evidence="2" type="ORF">A9460_02980</name>
    <name evidence="3" type="ORF">FVD15_02665</name>
</gene>
<dbReference type="Pfam" id="PF03927">
    <property type="entry name" value="NapD"/>
    <property type="match status" value="1"/>
</dbReference>
<comment type="function">
    <text evidence="1">Chaperone for NapA, the catalytic subunit of the periplasmic nitrate reductase. It binds directly and specifically to the twin-arginine signal peptide of NapA, preventing premature interaction with the Tat translocase and premature export.</text>
</comment>
<organism evidence="2 4">
    <name type="scientific">Campylobacter volucris</name>
    <dbReference type="NCBI Taxonomy" id="1031542"/>
    <lineage>
        <taxon>Bacteria</taxon>
        <taxon>Pseudomonadati</taxon>
        <taxon>Campylobacterota</taxon>
        <taxon>Epsilonproteobacteria</taxon>
        <taxon>Campylobacterales</taxon>
        <taxon>Campylobacteraceae</taxon>
        <taxon>Campylobacter</taxon>
    </lineage>
</organism>
<reference evidence="2 4" key="1">
    <citation type="submission" date="2019-02" db="EMBL/GenBank/DDBJ databases">
        <title>Use of ANI for Rapid Identification of Enteric Bacteria.</title>
        <authorList>
            <person name="Pruckler J."/>
            <person name="Lane C."/>
            <person name="Aubert R."/>
        </authorList>
    </citation>
    <scope>NUCLEOTIDE SEQUENCE [LARGE SCALE GENOMIC DNA]</scope>
    <source>
        <strain evidence="2 4">2014D-0083</strain>
    </source>
</reference>
<dbReference type="RefSeq" id="WP_039665721.1">
    <property type="nucleotide sequence ID" value="NZ_CP037746.1"/>
</dbReference>
<dbReference type="GeneID" id="66287703"/>
<evidence type="ECO:0000313" key="2">
    <source>
        <dbReference type="EMBL" id="QBL13345.1"/>
    </source>
</evidence>
<dbReference type="Proteomes" id="UP000321325">
    <property type="component" value="Unassembled WGS sequence"/>
</dbReference>
<evidence type="ECO:0000313" key="4">
    <source>
        <dbReference type="Proteomes" id="UP000293421"/>
    </source>
</evidence>
<reference evidence="3 5" key="2">
    <citation type="submission" date="2019-08" db="EMBL/GenBank/DDBJ databases">
        <title>Rapid identification of Enteric Bacteria from Whole Genome Sequences (WGS) using Average Nucleotide Identity (ANI).</title>
        <authorList>
            <person name="Lane C."/>
        </authorList>
    </citation>
    <scope>NUCLEOTIDE SEQUENCE [LARGE SCALE GENOMIC DNA]</scope>
    <source>
        <strain evidence="3 5">2010D-8464</strain>
    </source>
</reference>
<sequence>MNLSSVLIVSKKEKIEQIKEKIEKVPFCSVELVQDDKIVVIIESENLEDELSAYKNLEKLDDIISINMVFSYQDLDEEREKILKANFQADDFNEKLKKDNLEYYGNIYKKF</sequence>
<dbReference type="Proteomes" id="UP000293421">
    <property type="component" value="Chromosome"/>
</dbReference>
<evidence type="ECO:0000313" key="3">
    <source>
        <dbReference type="EMBL" id="TXK70382.1"/>
    </source>
</evidence>
<dbReference type="InterPro" id="IPR005623">
    <property type="entry name" value="Chaperone_NapD_NO3_reduct"/>
</dbReference>
<keyword evidence="1" id="KW-0143">Chaperone</keyword>
<evidence type="ECO:0000256" key="1">
    <source>
        <dbReference type="HAMAP-Rule" id="MF_02200"/>
    </source>
</evidence>
<dbReference type="EMBL" id="VRMB01000009">
    <property type="protein sequence ID" value="TXK70382.1"/>
    <property type="molecule type" value="Genomic_DNA"/>
</dbReference>
<comment type="subcellular location">
    <subcellularLocation>
        <location evidence="1">Cytoplasm</location>
    </subcellularLocation>
</comment>
<dbReference type="EMBL" id="CP037746">
    <property type="protein sequence ID" value="QBL13345.1"/>
    <property type="molecule type" value="Genomic_DNA"/>
</dbReference>
<dbReference type="HAMAP" id="MF_02200">
    <property type="entry name" value="NapD"/>
    <property type="match status" value="1"/>
</dbReference>
<evidence type="ECO:0000313" key="5">
    <source>
        <dbReference type="Proteomes" id="UP000321325"/>
    </source>
</evidence>
<keyword evidence="5" id="KW-1185">Reference proteome</keyword>
<dbReference type="GO" id="GO:0051224">
    <property type="term" value="P:negative regulation of protein transport"/>
    <property type="evidence" value="ECO:0007669"/>
    <property type="project" value="UniProtKB-UniRule"/>
</dbReference>
<keyword evidence="1" id="KW-0963">Cytoplasm</keyword>